<organism evidence="2">
    <name type="scientific">viral metagenome</name>
    <dbReference type="NCBI Taxonomy" id="1070528"/>
    <lineage>
        <taxon>unclassified sequences</taxon>
        <taxon>metagenomes</taxon>
        <taxon>organismal metagenomes</taxon>
    </lineage>
</organism>
<protein>
    <submittedName>
        <fullName evidence="2">Uncharacterized protein</fullName>
    </submittedName>
</protein>
<sequence>MNLMLDSGSPSLYNILVRTKKTKGLMGSFLKDRINDTFEYLDSKEYLDYKKAYIDFIIKNKEYFDVYVNLDIINNAKATWENQLELESYGLKPIPVFHFGSDMKWLYKYLDKGYEYIAMGGFIPNPVSVLQPFLDDLWSNVLCDRNGIPTVKVHGFAVTSARLVARYAWYSVDSTSWAKIGIYGAITIPRIKNGAWTYDESPHIFFTSNKSKAQNEVDGKHINTVTDVERKYILQFLKENNVPLGKSSFKKEKQSDGYEPKENERWVDLKTKDEIEIIEEQGVSNMFELRNKINLLFFINLQKSRLDWPFAFKRTIAGFGLDGNPRNEISKFSSFKENWRLYVAGENPHGVDPNTPRGKSDRDIHDFIESQGIEMNRLVSFFYKSSVLRNIELKKELLEEEKGEGKKRRTTKNS</sequence>
<dbReference type="EMBL" id="MT143667">
    <property type="protein sequence ID" value="QJA99786.1"/>
    <property type="molecule type" value="Genomic_DNA"/>
</dbReference>
<gene>
    <name evidence="1" type="ORF">MM171A00907_0010</name>
    <name evidence="2" type="ORF">MM171B00424_0010</name>
</gene>
<name>A0A6M3MFD6_9ZZZZ</name>
<evidence type="ECO:0000313" key="1">
    <source>
        <dbReference type="EMBL" id="QJA99786.1"/>
    </source>
</evidence>
<evidence type="ECO:0000313" key="2">
    <source>
        <dbReference type="EMBL" id="QJB04225.1"/>
    </source>
</evidence>
<dbReference type="EMBL" id="MT143876">
    <property type="protein sequence ID" value="QJB04225.1"/>
    <property type="molecule type" value="Genomic_DNA"/>
</dbReference>
<reference evidence="2" key="1">
    <citation type="submission" date="2020-03" db="EMBL/GenBank/DDBJ databases">
        <title>The deep terrestrial virosphere.</title>
        <authorList>
            <person name="Holmfeldt K."/>
            <person name="Nilsson E."/>
            <person name="Simone D."/>
            <person name="Lopez-Fernandez M."/>
            <person name="Wu X."/>
            <person name="de Brujin I."/>
            <person name="Lundin D."/>
            <person name="Andersson A."/>
            <person name="Bertilsson S."/>
            <person name="Dopson M."/>
        </authorList>
    </citation>
    <scope>NUCLEOTIDE SEQUENCE</scope>
    <source>
        <strain evidence="1">MM171A00907</strain>
        <strain evidence="2">MM171B00424</strain>
    </source>
</reference>
<accession>A0A6M3MFD6</accession>
<proteinExistence type="predicted"/>
<dbReference type="AlphaFoldDB" id="A0A6M3MFD6"/>